<dbReference type="InterPro" id="IPR020845">
    <property type="entry name" value="AMP-binding_CS"/>
</dbReference>
<sequence>MATIPSPGSSARSPERARLLRALAERRSVRPGIRRRHLAGPLVPASYAQAGLWMAAELEQGASAYTVPLPVSLRGPLDTGALGAALSRVVARHEALRTTFTERDGELYQVIGAAARVPLPVCDLTGAAAAEVSRRLAEAQAARFDLGAGPLLRAELLRLGPREHLLVLAVHHIACDGWSVPLLHAELADTYNSTLRGVPSGLPPLPVQYADFAAWQRDRLDAVERGRLTGYWRTRLDGAGMMLPTDRPADPARAAEGELCRSTVPRPTVDRLDQIARGAGASRFMTVAALLGVVLARYTGQRDLLFGSTAAQREQPELRHLIGLFTNVFPVRADLSGNPTFRQLLARTRQGLISDYAGSALPFGLLVDALRTERSGTRTPLIRVHVQFEERDGESTAYQRLPAYDGLTAEGLVPELTAAKFDLNFMVRADGGALVLDLVYARDLFDPATADRLAAFYARVAEAVAESPDLGIEDLLLPEPPRPPARVSTAVSAAAPASTPLPRNAPVAAPARVPEPEAVDEATPEDPPTSQTLERVCQVWREVLDVEDVHAHSDFFDLGGNSFAMLKVRRLLGGDVPLAELFRHRTAGALAAYLAEGTPPSTDQLLWPLTSDDSEADLTVIAIPYAGGAAIAYQPLADALPPRFRLWAAGLPGHEGDDRDFLEFGAAVSRLADEIQERVTGALVVYGHCAGASLAVAVARELEARGADLRAVHVGASLTDPDAEANLARVNDSSGEEFYTYIKAIGGFDGALDEADRHQVLAAVRHDMAGATRFQAAAHRTPEPRLRAPLYCVLGTADPVTPDPERGHRGWSVFADTVRLELVEGGGHYFARDHAAELARVISAASPAAAASRLPVVCLPHTGAGASFFRPWQAGGDFEIIAPDLAGHDKRFGEPPHRTVAAAAADLLPRVLSALDGRDEAVLFGHCLGGTIAFELAELLLEHGVRLRHLIISGTPGPTVPRPRRTTGLPDREFLTRLEELAGYRHPALADPEMAALLLPVLRADQEMYEDYRRTSLTPLDVPVTVLRGEADALVSTADAARWQEATTLPLRSLETAGGHMYLADDSGPVLELVEWLAEGVGERIDALLTATSPTPDWGLPGLAEPASRSTHELGALPRHCVLAAAAVVLGRYHGSPVTVLAVRESAEAERPALAAFPTDEATPVADLLAVAEDALRGTWPRRGPLLARLLGEGTPVVEIRFHEPAETEFPLTLTVGDSLTAAVCGDRIGQGAAERFASAVAHVAGQLAAGDGRLDRIELLDEAGRSRVRRLGTGLVPPTEHRRIDELVAARAAETPDAIAITDRNSSLSYDNLDRAANRVARALRELGVEDGDRVGLCMARGWELVVVLLGVLRAGAAYLPMEPDHPTERLARIVAAAGPRLVVTASAGFPPGTCRTVSPASLGALAARRPSTPPAHSGDASDAAYVICTSGSTGAPKPVAVAHRSVTALIAGTGTAFAFAASDVWALFHSVAFDMSVWEIWGALTTGGRLVVVPQPVTRAPDELHRLLAEEGVTVLNQTPTAFGMLIDADQDASRRLALRLVTLGGEPLDTRMLLPWFRRYAPERCRLVNLYGITETTVHSTWTTVTPRIAETASRSVGVPLPGESLSVRDRAGRLLPLGVPGEIHVGGAGVALGYLGLDDLTAERFVTDPDGTRVYRSGDRGRMLPDGTIECLGRLDDQVKLRGYRIELGEVRAALLAADGVTSAAVVVGGTPDAPRLDAYVTPAGVDPLATRQRVGALLPPYMVPATITVLDAFPLTVNGKLDRARLPRPGSDPASDAPEASSVQAVSDAPEASEDLLTGIWEQLTGLRVRGDDNLFDRGADSVTISRFVAELRARGLARAAVRDVYELATLRALTAQLRNRPA</sequence>
<organism evidence="6">
    <name type="scientific">Streptomyces sp. Sp080513GE-23</name>
    <dbReference type="NCBI Taxonomy" id="630397"/>
    <lineage>
        <taxon>Bacteria</taxon>
        <taxon>Bacillati</taxon>
        <taxon>Actinomycetota</taxon>
        <taxon>Actinomycetes</taxon>
        <taxon>Kitasatosporales</taxon>
        <taxon>Streptomycetaceae</taxon>
        <taxon>Streptomyces</taxon>
    </lineage>
</organism>
<reference evidence="6" key="1">
    <citation type="submission" date="2014-01" db="EMBL/GenBank/DDBJ databases">
        <title>Biosynthesis of the 4-methylxoazoline-containing nonribosomal peptides, JBIR-34 and 35, in Streptomyces sp. Sp080513GE-23.</title>
        <authorList>
            <person name="Katsuyama Y."/>
            <person name="Muliandi A."/>
            <person name="Sone K."/>
            <person name="Izumikawa I."/>
            <person name="Moriya T."/>
            <person name="Hashimoto J."/>
            <person name="Kozone I."/>
            <person name="Takagi M."/>
            <person name="Shin-ya K."/>
            <person name="Ohnishi Y."/>
        </authorList>
    </citation>
    <scope>NUCLEOTIDE SEQUENCE</scope>
    <source>
        <strain evidence="6">Sp080513GE-23</strain>
    </source>
</reference>
<feature type="compositionally biased region" description="Low complexity" evidence="4">
    <location>
        <begin position="485"/>
        <end position="512"/>
    </location>
</feature>
<evidence type="ECO:0000256" key="2">
    <source>
        <dbReference type="ARBA" id="ARBA00022450"/>
    </source>
</evidence>
<dbReference type="SUPFAM" id="SSF47336">
    <property type="entry name" value="ACP-like"/>
    <property type="match status" value="1"/>
</dbReference>
<evidence type="ECO:0000256" key="1">
    <source>
        <dbReference type="ARBA" id="ARBA00001957"/>
    </source>
</evidence>
<dbReference type="NCBIfam" id="TIGR01733">
    <property type="entry name" value="AA-adenyl-dom"/>
    <property type="match status" value="1"/>
</dbReference>
<dbReference type="InterPro" id="IPR020806">
    <property type="entry name" value="PKS_PP-bd"/>
</dbReference>
<accession>A0A077JBM5</accession>
<keyword evidence="2" id="KW-0596">Phosphopantetheine</keyword>
<dbReference type="GO" id="GO:0005829">
    <property type="term" value="C:cytosol"/>
    <property type="evidence" value="ECO:0007669"/>
    <property type="project" value="TreeGrafter"/>
</dbReference>
<comment type="cofactor">
    <cofactor evidence="1">
        <name>pantetheine 4'-phosphate</name>
        <dbReference type="ChEBI" id="CHEBI:47942"/>
    </cofactor>
</comment>
<dbReference type="Pfam" id="PF13193">
    <property type="entry name" value="AMP-binding_C"/>
    <property type="match status" value="1"/>
</dbReference>
<dbReference type="InterPro" id="IPR000873">
    <property type="entry name" value="AMP-dep_synth/lig_dom"/>
</dbReference>
<dbReference type="SMART" id="SM00823">
    <property type="entry name" value="PKS_PP"/>
    <property type="match status" value="2"/>
</dbReference>
<dbReference type="GO" id="GO:0009366">
    <property type="term" value="C:enterobactin synthetase complex"/>
    <property type="evidence" value="ECO:0007669"/>
    <property type="project" value="TreeGrafter"/>
</dbReference>
<dbReference type="EMBL" id="AB902962">
    <property type="protein sequence ID" value="BAP16699.1"/>
    <property type="molecule type" value="Genomic_DNA"/>
</dbReference>
<dbReference type="GO" id="GO:0047527">
    <property type="term" value="F:2,3-dihydroxybenzoate-serine ligase activity"/>
    <property type="evidence" value="ECO:0007669"/>
    <property type="project" value="TreeGrafter"/>
</dbReference>
<dbReference type="FunFam" id="3.40.50.12780:FF:000012">
    <property type="entry name" value="Non-ribosomal peptide synthetase"/>
    <property type="match status" value="1"/>
</dbReference>
<dbReference type="PROSITE" id="PS00455">
    <property type="entry name" value="AMP_BINDING"/>
    <property type="match status" value="1"/>
</dbReference>
<evidence type="ECO:0000313" key="6">
    <source>
        <dbReference type="EMBL" id="BAP16699.1"/>
    </source>
</evidence>
<dbReference type="Gene3D" id="3.40.50.1820">
    <property type="entry name" value="alpha/beta hydrolase"/>
    <property type="match status" value="2"/>
</dbReference>
<dbReference type="InterPro" id="IPR009081">
    <property type="entry name" value="PP-bd_ACP"/>
</dbReference>
<evidence type="ECO:0000256" key="4">
    <source>
        <dbReference type="SAM" id="MobiDB-lite"/>
    </source>
</evidence>
<dbReference type="SUPFAM" id="SSF56801">
    <property type="entry name" value="Acetyl-CoA synthetase-like"/>
    <property type="match status" value="1"/>
</dbReference>
<dbReference type="CDD" id="cd19531">
    <property type="entry name" value="LCL_NRPS-like"/>
    <property type="match status" value="1"/>
</dbReference>
<dbReference type="InterPro" id="IPR025110">
    <property type="entry name" value="AMP-bd_C"/>
</dbReference>
<feature type="compositionally biased region" description="Low complexity" evidence="4">
    <location>
        <begin position="1776"/>
        <end position="1787"/>
    </location>
</feature>
<gene>
    <name evidence="6" type="primary">fmoA5</name>
</gene>
<dbReference type="InterPro" id="IPR010071">
    <property type="entry name" value="AA_adenyl_dom"/>
</dbReference>
<keyword evidence="3" id="KW-0597">Phosphoprotein</keyword>
<name>A0A077JBM5_9ACTN</name>
<dbReference type="InterPro" id="IPR023213">
    <property type="entry name" value="CAT-like_dom_sf"/>
</dbReference>
<feature type="domain" description="Carrier" evidence="5">
    <location>
        <begin position="1793"/>
        <end position="1867"/>
    </location>
</feature>
<protein>
    <submittedName>
        <fullName evidence="6">Nonribosomal peptide synthetase</fullName>
    </submittedName>
</protein>
<feature type="domain" description="Carrier" evidence="5">
    <location>
        <begin position="527"/>
        <end position="598"/>
    </location>
</feature>
<dbReference type="PANTHER" id="PTHR45527:SF1">
    <property type="entry name" value="FATTY ACID SYNTHASE"/>
    <property type="match status" value="1"/>
</dbReference>
<dbReference type="GO" id="GO:0009239">
    <property type="term" value="P:enterobactin biosynthetic process"/>
    <property type="evidence" value="ECO:0007669"/>
    <property type="project" value="TreeGrafter"/>
</dbReference>
<dbReference type="PROSITE" id="PS50075">
    <property type="entry name" value="CARRIER"/>
    <property type="match status" value="2"/>
</dbReference>
<dbReference type="GO" id="GO:0031177">
    <property type="term" value="F:phosphopantetheine binding"/>
    <property type="evidence" value="ECO:0007669"/>
    <property type="project" value="InterPro"/>
</dbReference>
<dbReference type="InterPro" id="IPR042099">
    <property type="entry name" value="ANL_N_sf"/>
</dbReference>
<dbReference type="InterPro" id="IPR001031">
    <property type="entry name" value="Thioesterase"/>
</dbReference>
<dbReference type="Pfam" id="PF00668">
    <property type="entry name" value="Condensation"/>
    <property type="match status" value="1"/>
</dbReference>
<dbReference type="GO" id="GO:0008610">
    <property type="term" value="P:lipid biosynthetic process"/>
    <property type="evidence" value="ECO:0007669"/>
    <property type="project" value="UniProtKB-ARBA"/>
</dbReference>
<dbReference type="InterPro" id="IPR036736">
    <property type="entry name" value="ACP-like_sf"/>
</dbReference>
<feature type="region of interest" description="Disordered" evidence="4">
    <location>
        <begin position="1767"/>
        <end position="1793"/>
    </location>
</feature>
<feature type="region of interest" description="Disordered" evidence="4">
    <location>
        <begin position="481"/>
        <end position="531"/>
    </location>
</feature>
<dbReference type="InterPro" id="IPR001242">
    <property type="entry name" value="Condensation_dom"/>
</dbReference>
<dbReference type="InterPro" id="IPR045851">
    <property type="entry name" value="AMP-bd_C_sf"/>
</dbReference>
<dbReference type="PANTHER" id="PTHR45527">
    <property type="entry name" value="NONRIBOSOMAL PEPTIDE SYNTHETASE"/>
    <property type="match status" value="1"/>
</dbReference>
<dbReference type="InterPro" id="IPR029058">
    <property type="entry name" value="AB_hydrolase_fold"/>
</dbReference>
<dbReference type="Pfam" id="PF00501">
    <property type="entry name" value="AMP-binding"/>
    <property type="match status" value="1"/>
</dbReference>
<dbReference type="GO" id="GO:0043041">
    <property type="term" value="P:amino acid activation for nonribosomal peptide biosynthetic process"/>
    <property type="evidence" value="ECO:0007669"/>
    <property type="project" value="TreeGrafter"/>
</dbReference>
<dbReference type="Gene3D" id="3.30.559.10">
    <property type="entry name" value="Chloramphenicol acetyltransferase-like domain"/>
    <property type="match status" value="1"/>
</dbReference>
<dbReference type="Gene3D" id="3.30.559.30">
    <property type="entry name" value="Nonribosomal peptide synthetase, condensation domain"/>
    <property type="match status" value="1"/>
</dbReference>
<dbReference type="Gene3D" id="3.30.300.30">
    <property type="match status" value="1"/>
</dbReference>
<proteinExistence type="predicted"/>
<evidence type="ECO:0000259" key="5">
    <source>
        <dbReference type="PROSITE" id="PS50075"/>
    </source>
</evidence>
<dbReference type="SUPFAM" id="SSF52777">
    <property type="entry name" value="CoA-dependent acyltransferases"/>
    <property type="match status" value="2"/>
</dbReference>
<dbReference type="Gene3D" id="3.40.50.12780">
    <property type="entry name" value="N-terminal domain of ligase-like"/>
    <property type="match status" value="1"/>
</dbReference>
<dbReference type="SUPFAM" id="SSF53474">
    <property type="entry name" value="alpha/beta-Hydrolases"/>
    <property type="match status" value="2"/>
</dbReference>
<dbReference type="Pfam" id="PF00550">
    <property type="entry name" value="PP-binding"/>
    <property type="match status" value="2"/>
</dbReference>
<dbReference type="Gene3D" id="1.10.1200.10">
    <property type="entry name" value="ACP-like"/>
    <property type="match status" value="2"/>
</dbReference>
<dbReference type="Pfam" id="PF00975">
    <property type="entry name" value="Thioesterase"/>
    <property type="match status" value="2"/>
</dbReference>
<evidence type="ECO:0000256" key="3">
    <source>
        <dbReference type="ARBA" id="ARBA00022553"/>
    </source>
</evidence>